<reference evidence="3" key="1">
    <citation type="submission" date="2016-09" db="EMBL/GenBank/DDBJ databases">
        <authorList>
            <person name="Greninger A.L."/>
            <person name="Jerome K.R."/>
            <person name="Mcnair B."/>
            <person name="Wallis C."/>
            <person name="Fang F."/>
        </authorList>
    </citation>
    <scope>NUCLEOTIDE SEQUENCE [LARGE SCALE GENOMIC DNA]</scope>
    <source>
        <strain evidence="3">M7</strain>
    </source>
</reference>
<dbReference type="InterPro" id="IPR016161">
    <property type="entry name" value="Ald_DH/histidinol_DH"/>
</dbReference>
<dbReference type="Pfam" id="PF00171">
    <property type="entry name" value="Aldedh"/>
    <property type="match status" value="1"/>
</dbReference>
<feature type="domain" description="Aldehyde dehydrogenase" evidence="1">
    <location>
        <begin position="4"/>
        <end position="69"/>
    </location>
</feature>
<accession>A0A1E3RU06</accession>
<gene>
    <name evidence="2" type="ORF">BHQ17_13600</name>
</gene>
<dbReference type="SUPFAM" id="SSF53720">
    <property type="entry name" value="ALDH-like"/>
    <property type="match status" value="1"/>
</dbReference>
<protein>
    <recommendedName>
        <fullName evidence="1">Aldehyde dehydrogenase domain-containing protein</fullName>
    </recommendedName>
</protein>
<dbReference type="EMBL" id="MIGZ01000070">
    <property type="protein sequence ID" value="ODQ93395.1"/>
    <property type="molecule type" value="Genomic_DNA"/>
</dbReference>
<dbReference type="PROSITE" id="PS51257">
    <property type="entry name" value="PROKAR_LIPOPROTEIN"/>
    <property type="match status" value="1"/>
</dbReference>
<comment type="caution">
    <text evidence="2">The sequence shown here is derived from an EMBL/GenBank/DDBJ whole genome shotgun (WGS) entry which is preliminary data.</text>
</comment>
<dbReference type="InterPro" id="IPR015590">
    <property type="entry name" value="Aldehyde_DH_dom"/>
</dbReference>
<name>A0A1E3RU06_9MYCO</name>
<proteinExistence type="predicted"/>
<dbReference type="RefSeq" id="WP_069405712.1">
    <property type="nucleotide sequence ID" value="NZ_MIGZ01000070.1"/>
</dbReference>
<organism evidence="2 3">
    <name type="scientific">Mycolicibacterium holsaticum</name>
    <dbReference type="NCBI Taxonomy" id="152142"/>
    <lineage>
        <taxon>Bacteria</taxon>
        <taxon>Bacillati</taxon>
        <taxon>Actinomycetota</taxon>
        <taxon>Actinomycetes</taxon>
        <taxon>Mycobacteriales</taxon>
        <taxon>Mycobacteriaceae</taxon>
        <taxon>Mycolicibacterium</taxon>
    </lineage>
</organism>
<evidence type="ECO:0000259" key="1">
    <source>
        <dbReference type="Pfam" id="PF00171"/>
    </source>
</evidence>
<dbReference type="Proteomes" id="UP000094243">
    <property type="component" value="Unassembled WGS sequence"/>
</dbReference>
<keyword evidence="3" id="KW-1185">Reference proteome</keyword>
<sequence>MAESANRIIDGVDLDVVAHIIGVSACFGVGQAYSTLSRVLVPDALATQLGEGMVAVVSKQQLGDPLDPTPWSSH</sequence>
<dbReference type="InterPro" id="IPR016163">
    <property type="entry name" value="Ald_DH_C"/>
</dbReference>
<evidence type="ECO:0000313" key="3">
    <source>
        <dbReference type="Proteomes" id="UP000094243"/>
    </source>
</evidence>
<dbReference type="AlphaFoldDB" id="A0A1E3RU06"/>
<evidence type="ECO:0000313" key="2">
    <source>
        <dbReference type="EMBL" id="ODQ93395.1"/>
    </source>
</evidence>
<dbReference type="GO" id="GO:0016620">
    <property type="term" value="F:oxidoreductase activity, acting on the aldehyde or oxo group of donors, NAD or NADP as acceptor"/>
    <property type="evidence" value="ECO:0007669"/>
    <property type="project" value="InterPro"/>
</dbReference>
<dbReference type="Gene3D" id="3.40.309.10">
    <property type="entry name" value="Aldehyde Dehydrogenase, Chain A, domain 2"/>
    <property type="match status" value="1"/>
</dbReference>